<evidence type="ECO:0000313" key="20">
    <source>
        <dbReference type="EMBL" id="MBB4246233.1"/>
    </source>
</evidence>
<dbReference type="GO" id="GO:0009228">
    <property type="term" value="P:thiamine biosynthetic process"/>
    <property type="evidence" value="ECO:0007669"/>
    <property type="project" value="UniProtKB-KW"/>
</dbReference>
<dbReference type="PROSITE" id="PS00893">
    <property type="entry name" value="NUDIX_BOX"/>
    <property type="match status" value="1"/>
</dbReference>
<dbReference type="GO" id="GO:0044716">
    <property type="term" value="F:8-oxo-GDP phosphatase activity"/>
    <property type="evidence" value="ECO:0007669"/>
    <property type="project" value="TreeGrafter"/>
</dbReference>
<comment type="similarity">
    <text evidence="2 17">Belongs to the Nudix hydrolase family.</text>
</comment>
<evidence type="ECO:0000256" key="7">
    <source>
        <dbReference type="ARBA" id="ARBA00022801"/>
    </source>
</evidence>
<dbReference type="RefSeq" id="WP_153115783.1">
    <property type="nucleotide sequence ID" value="NZ_JACIGE010000002.1"/>
</dbReference>
<dbReference type="PANTHER" id="PTHR47707">
    <property type="entry name" value="8-OXO-DGTP DIPHOSPHATASE"/>
    <property type="match status" value="1"/>
</dbReference>
<keyword evidence="6" id="KW-0227">DNA damage</keyword>
<proteinExistence type="inferred from homology"/>
<keyword evidence="7 17" id="KW-0378">Hydrolase</keyword>
<dbReference type="SUPFAM" id="SSF51391">
    <property type="entry name" value="Thiamin phosphate synthase"/>
    <property type="match status" value="1"/>
</dbReference>
<comment type="catalytic activity">
    <reaction evidence="11">
        <text>8-oxo-GTP + H2O = 8-oxo-GMP + diphosphate + H(+)</text>
        <dbReference type="Rhea" id="RHEA:67616"/>
        <dbReference type="ChEBI" id="CHEBI:15377"/>
        <dbReference type="ChEBI" id="CHEBI:15378"/>
        <dbReference type="ChEBI" id="CHEBI:33019"/>
        <dbReference type="ChEBI" id="CHEBI:143553"/>
        <dbReference type="ChEBI" id="CHEBI:145694"/>
    </reaction>
</comment>
<dbReference type="CDD" id="cd00564">
    <property type="entry name" value="TMP_TenI"/>
    <property type="match status" value="1"/>
</dbReference>
<dbReference type="InterPro" id="IPR022998">
    <property type="entry name" value="ThiamineP_synth_TenI"/>
</dbReference>
<dbReference type="Pfam" id="PF02581">
    <property type="entry name" value="TMP-TENI"/>
    <property type="match status" value="1"/>
</dbReference>
<dbReference type="GO" id="GO:0008413">
    <property type="term" value="F:8-oxo-7,8-dihydroguanosine triphosphate pyrophosphatase activity"/>
    <property type="evidence" value="ECO:0007669"/>
    <property type="project" value="TreeGrafter"/>
</dbReference>
<reference evidence="20 21" key="1">
    <citation type="submission" date="2020-08" db="EMBL/GenBank/DDBJ databases">
        <title>Genome sequencing of Purple Non-Sulfur Bacteria from various extreme environments.</title>
        <authorList>
            <person name="Mayer M."/>
        </authorList>
    </citation>
    <scope>NUCLEOTIDE SEQUENCE [LARGE SCALE GENOMIC DNA]</scope>
    <source>
        <strain evidence="20 21">2761</strain>
    </source>
</reference>
<keyword evidence="8" id="KW-0460">Magnesium</keyword>
<evidence type="ECO:0000256" key="14">
    <source>
        <dbReference type="ARBA" id="ARBA00041592"/>
    </source>
</evidence>
<dbReference type="AlphaFoldDB" id="A0A840G1A6"/>
<dbReference type="EMBL" id="JACIGE010000002">
    <property type="protein sequence ID" value="MBB4246233.1"/>
    <property type="molecule type" value="Genomic_DNA"/>
</dbReference>
<evidence type="ECO:0000256" key="13">
    <source>
        <dbReference type="ARBA" id="ARBA00040794"/>
    </source>
</evidence>
<dbReference type="Gene3D" id="3.90.79.10">
    <property type="entry name" value="Nucleoside Triphosphate Pyrophosphohydrolase"/>
    <property type="match status" value="1"/>
</dbReference>
<evidence type="ECO:0000256" key="1">
    <source>
        <dbReference type="ARBA" id="ARBA00001946"/>
    </source>
</evidence>
<evidence type="ECO:0000256" key="12">
    <source>
        <dbReference type="ARBA" id="ARBA00038905"/>
    </source>
</evidence>
<keyword evidence="9" id="KW-0234">DNA repair</keyword>
<keyword evidence="4" id="KW-0235">DNA replication</keyword>
<dbReference type="InterPro" id="IPR020084">
    <property type="entry name" value="NUDIX_hydrolase_CS"/>
</dbReference>
<dbReference type="EC" id="3.6.1.55" evidence="12"/>
<feature type="domain" description="Nudix hydrolase" evidence="19">
    <location>
        <begin position="43"/>
        <end position="176"/>
    </location>
</feature>
<dbReference type="SUPFAM" id="SSF55811">
    <property type="entry name" value="Nudix"/>
    <property type="match status" value="1"/>
</dbReference>
<evidence type="ECO:0000256" key="2">
    <source>
        <dbReference type="ARBA" id="ARBA00005582"/>
    </source>
</evidence>
<dbReference type="GO" id="GO:0035539">
    <property type="term" value="F:8-oxo-7,8-dihydrodeoxyguanosine triphosphate pyrophosphatase activity"/>
    <property type="evidence" value="ECO:0007669"/>
    <property type="project" value="UniProtKB-EC"/>
</dbReference>
<evidence type="ECO:0000256" key="16">
    <source>
        <dbReference type="ARBA" id="ARBA00042798"/>
    </source>
</evidence>
<evidence type="ECO:0000313" key="21">
    <source>
        <dbReference type="Proteomes" id="UP000587070"/>
    </source>
</evidence>
<accession>A0A840G1A6</accession>
<evidence type="ECO:0000256" key="11">
    <source>
        <dbReference type="ARBA" id="ARBA00036904"/>
    </source>
</evidence>
<keyword evidence="5" id="KW-0479">Metal-binding</keyword>
<evidence type="ECO:0000256" key="18">
    <source>
        <dbReference type="SAM" id="MobiDB-lite"/>
    </source>
</evidence>
<sequence>MSSTDSSNRGAAAQEATQATDAATDAATNSPAAGTTTPTPSADIVEVAAAVILRTNSAGAREFLLAQRPPGKVYAGYWEFPGGKVEPGETMRQALDRELVEELGIEVTQATPWLTREFVYPHATVRIRFFRVEAWRGGIAPIEHSGFAWLTPGAPSPVEPILPANGPILRALELPARLLITNAAENSVDGELARLARALGDRSAATASAHEGRACLVQVRDKELPAAERQRLAAGVVALARQHSGVRVLINDDAALARSVGADGAHLPAARLLAKDAVRPDFPLVGASCHSAAELARAAELGCDFAVLGPVLPTPTHSEAAGCGWEAFAQLAARSPLPIYALGGMREEMLATACAHGAQGIALMRGWG</sequence>
<dbReference type="InterPro" id="IPR047127">
    <property type="entry name" value="MutT-like"/>
</dbReference>
<dbReference type="GO" id="GO:0006260">
    <property type="term" value="P:DNA replication"/>
    <property type="evidence" value="ECO:0007669"/>
    <property type="project" value="UniProtKB-KW"/>
</dbReference>
<evidence type="ECO:0000256" key="15">
    <source>
        <dbReference type="ARBA" id="ARBA00041979"/>
    </source>
</evidence>
<dbReference type="InterPro" id="IPR015797">
    <property type="entry name" value="NUDIX_hydrolase-like_dom_sf"/>
</dbReference>
<evidence type="ECO:0000256" key="17">
    <source>
        <dbReference type="RuleBase" id="RU003476"/>
    </source>
</evidence>
<comment type="cofactor">
    <cofactor evidence="1">
        <name>Mg(2+)</name>
        <dbReference type="ChEBI" id="CHEBI:18420"/>
    </cofactor>
</comment>
<dbReference type="PROSITE" id="PS51462">
    <property type="entry name" value="NUDIX"/>
    <property type="match status" value="1"/>
</dbReference>
<keyword evidence="21" id="KW-1185">Reference proteome</keyword>
<dbReference type="OrthoDB" id="9810648at2"/>
<name>A0A840G1A6_RHOTE</name>
<evidence type="ECO:0000256" key="5">
    <source>
        <dbReference type="ARBA" id="ARBA00022723"/>
    </source>
</evidence>
<dbReference type="GO" id="GO:0044715">
    <property type="term" value="F:8-oxo-dGDP phosphatase activity"/>
    <property type="evidence" value="ECO:0007669"/>
    <property type="project" value="TreeGrafter"/>
</dbReference>
<dbReference type="InterPro" id="IPR036206">
    <property type="entry name" value="ThiamineP_synth_sf"/>
</dbReference>
<dbReference type="Pfam" id="PF00293">
    <property type="entry name" value="NUDIX"/>
    <property type="match status" value="1"/>
</dbReference>
<feature type="compositionally biased region" description="Low complexity" evidence="18">
    <location>
        <begin position="11"/>
        <end position="40"/>
    </location>
</feature>
<keyword evidence="3" id="KW-0515">Mutator protein</keyword>
<dbReference type="PRINTS" id="PR00502">
    <property type="entry name" value="NUDIXFAMILY"/>
</dbReference>
<dbReference type="InterPro" id="IPR020476">
    <property type="entry name" value="Nudix_hydrolase"/>
</dbReference>
<protein>
    <recommendedName>
        <fullName evidence="13">8-oxo-dGTP diphosphatase</fullName>
        <ecNumber evidence="12">3.6.1.55</ecNumber>
    </recommendedName>
    <alternativeName>
        <fullName evidence="16">7,8-dihydro-8-oxoguanine-triphosphatase</fullName>
    </alternativeName>
    <alternativeName>
        <fullName evidence="15">Mutator protein MutT</fullName>
    </alternativeName>
    <alternativeName>
        <fullName evidence="14">dGTP pyrophosphohydrolase</fullName>
    </alternativeName>
</protein>
<gene>
    <name evidence="20" type="ORF">GGD90_000590</name>
</gene>
<dbReference type="PANTHER" id="PTHR47707:SF1">
    <property type="entry name" value="NUDIX HYDROLASE FAMILY PROTEIN"/>
    <property type="match status" value="1"/>
</dbReference>
<dbReference type="Proteomes" id="UP000587070">
    <property type="component" value="Unassembled WGS sequence"/>
</dbReference>
<organism evidence="20 21">
    <name type="scientific">Rhodocyclus tenuis</name>
    <name type="common">Rhodospirillum tenue</name>
    <dbReference type="NCBI Taxonomy" id="1066"/>
    <lineage>
        <taxon>Bacteria</taxon>
        <taxon>Pseudomonadati</taxon>
        <taxon>Pseudomonadota</taxon>
        <taxon>Betaproteobacteria</taxon>
        <taxon>Rhodocyclales</taxon>
        <taxon>Rhodocyclaceae</taxon>
        <taxon>Rhodocyclus</taxon>
    </lineage>
</organism>
<comment type="catalytic activity">
    <reaction evidence="10">
        <text>8-oxo-dGTP + H2O = 8-oxo-dGMP + diphosphate + H(+)</text>
        <dbReference type="Rhea" id="RHEA:31575"/>
        <dbReference type="ChEBI" id="CHEBI:15377"/>
        <dbReference type="ChEBI" id="CHEBI:15378"/>
        <dbReference type="ChEBI" id="CHEBI:33019"/>
        <dbReference type="ChEBI" id="CHEBI:63224"/>
        <dbReference type="ChEBI" id="CHEBI:77896"/>
        <dbReference type="EC" id="3.6.1.55"/>
    </reaction>
</comment>
<comment type="caution">
    <text evidence="20">The sequence shown here is derived from an EMBL/GenBank/DDBJ whole genome shotgun (WGS) entry which is preliminary data.</text>
</comment>
<dbReference type="GO" id="GO:0006281">
    <property type="term" value="P:DNA repair"/>
    <property type="evidence" value="ECO:0007669"/>
    <property type="project" value="UniProtKB-KW"/>
</dbReference>
<feature type="region of interest" description="Disordered" evidence="18">
    <location>
        <begin position="1"/>
        <end position="40"/>
    </location>
</feature>
<dbReference type="Gene3D" id="3.20.20.70">
    <property type="entry name" value="Aldolase class I"/>
    <property type="match status" value="1"/>
</dbReference>
<evidence type="ECO:0000256" key="6">
    <source>
        <dbReference type="ARBA" id="ARBA00022763"/>
    </source>
</evidence>
<evidence type="ECO:0000256" key="4">
    <source>
        <dbReference type="ARBA" id="ARBA00022705"/>
    </source>
</evidence>
<evidence type="ECO:0000256" key="3">
    <source>
        <dbReference type="ARBA" id="ARBA00022457"/>
    </source>
</evidence>
<dbReference type="CDD" id="cd03425">
    <property type="entry name" value="NUDIX_MutT_NudA_like"/>
    <property type="match status" value="1"/>
</dbReference>
<dbReference type="InterPro" id="IPR000086">
    <property type="entry name" value="NUDIX_hydrolase_dom"/>
</dbReference>
<evidence type="ECO:0000256" key="10">
    <source>
        <dbReference type="ARBA" id="ARBA00035861"/>
    </source>
</evidence>
<dbReference type="InterPro" id="IPR013785">
    <property type="entry name" value="Aldolase_TIM"/>
</dbReference>
<evidence type="ECO:0000256" key="8">
    <source>
        <dbReference type="ARBA" id="ARBA00022842"/>
    </source>
</evidence>
<dbReference type="GO" id="GO:0046872">
    <property type="term" value="F:metal ion binding"/>
    <property type="evidence" value="ECO:0007669"/>
    <property type="project" value="UniProtKB-KW"/>
</dbReference>
<dbReference type="NCBIfam" id="NF006530">
    <property type="entry name" value="PRK08999.1"/>
    <property type="match status" value="1"/>
</dbReference>
<evidence type="ECO:0000259" key="19">
    <source>
        <dbReference type="PROSITE" id="PS51462"/>
    </source>
</evidence>
<evidence type="ECO:0000256" key="9">
    <source>
        <dbReference type="ARBA" id="ARBA00023204"/>
    </source>
</evidence>